<reference evidence="3" key="1">
    <citation type="submission" date="2021-12" db="EMBL/GenBank/DDBJ databases">
        <title>Prjna785345.</title>
        <authorList>
            <person name="Rujirawat T."/>
            <person name="Krajaejun T."/>
        </authorList>
    </citation>
    <scope>NUCLEOTIDE SEQUENCE</scope>
    <source>
        <strain evidence="3">Pi057C3</strain>
    </source>
</reference>
<gene>
    <name evidence="3" type="ORF">P43SY_010758</name>
</gene>
<dbReference type="AlphaFoldDB" id="A0AAD5Q1D9"/>
<proteinExistence type="predicted"/>
<keyword evidence="4" id="KW-1185">Reference proteome</keyword>
<feature type="domain" description="BTB" evidence="2">
    <location>
        <begin position="169"/>
        <end position="240"/>
    </location>
</feature>
<evidence type="ECO:0000256" key="1">
    <source>
        <dbReference type="SAM" id="MobiDB-lite"/>
    </source>
</evidence>
<dbReference type="InterPro" id="IPR000210">
    <property type="entry name" value="BTB/POZ_dom"/>
</dbReference>
<dbReference type="Gene3D" id="3.30.710.10">
    <property type="entry name" value="Potassium Channel Kv1.1, Chain A"/>
    <property type="match status" value="1"/>
</dbReference>
<evidence type="ECO:0000313" key="4">
    <source>
        <dbReference type="Proteomes" id="UP001209570"/>
    </source>
</evidence>
<feature type="region of interest" description="Disordered" evidence="1">
    <location>
        <begin position="85"/>
        <end position="136"/>
    </location>
</feature>
<dbReference type="Pfam" id="PF00651">
    <property type="entry name" value="BTB"/>
    <property type="match status" value="1"/>
</dbReference>
<sequence length="466" mass="50280">MTSAKRTRKTCALPVCSQRRGECMHCACDGRCGRHTPGLCGLRREGNGRECRHEGCARDAATCRHSRRATCSHCRYATATASSRKRLRARDREQRPTSPTSCDAVLVPSKKRSPRKSLPGSSASSDGDDDDDGSQAQAFDLGEAPAVAPRETARALCEYAAWATRRETCNLIVLVHGVQFNLHKSPMLLRSRRLHAMTRARLNQDASTPVVLKLTPFPGDDATFEALCVFAYTGELSFSPASFASLACAIDVLEFGAVARELATNYLHSLPLSARVTATLEAFHLAERHRATWPVAVEHVLSRCVDAVACGLPCTARAMEAILVLPRALFVRLGRAIYALRAGETDSDDELVETALLAVHYDADFGLRAAAQRCAALLEAASRQRREPAPPAVAMAATAATGSSWHGSAMAELSFQDVELLSVLDVDSPEQADDKESAALDPIEFLFHQSADVSSIEIFSEVAASG</sequence>
<evidence type="ECO:0000259" key="2">
    <source>
        <dbReference type="PROSITE" id="PS50097"/>
    </source>
</evidence>
<organism evidence="3 4">
    <name type="scientific">Pythium insidiosum</name>
    <name type="common">Pythiosis disease agent</name>
    <dbReference type="NCBI Taxonomy" id="114742"/>
    <lineage>
        <taxon>Eukaryota</taxon>
        <taxon>Sar</taxon>
        <taxon>Stramenopiles</taxon>
        <taxon>Oomycota</taxon>
        <taxon>Peronosporomycetes</taxon>
        <taxon>Pythiales</taxon>
        <taxon>Pythiaceae</taxon>
        <taxon>Pythium</taxon>
    </lineage>
</organism>
<dbReference type="InterPro" id="IPR043454">
    <property type="entry name" value="NPH3/RPT2-like"/>
</dbReference>
<dbReference type="Proteomes" id="UP001209570">
    <property type="component" value="Unassembled WGS sequence"/>
</dbReference>
<comment type="caution">
    <text evidence="3">The sequence shown here is derived from an EMBL/GenBank/DDBJ whole genome shotgun (WGS) entry which is preliminary data.</text>
</comment>
<dbReference type="PROSITE" id="PS50097">
    <property type="entry name" value="BTB"/>
    <property type="match status" value="1"/>
</dbReference>
<dbReference type="InterPro" id="IPR011333">
    <property type="entry name" value="SKP1/BTB/POZ_sf"/>
</dbReference>
<dbReference type="EMBL" id="JAKCXM010000985">
    <property type="protein sequence ID" value="KAJ0391528.1"/>
    <property type="molecule type" value="Genomic_DNA"/>
</dbReference>
<dbReference type="PANTHER" id="PTHR32370">
    <property type="entry name" value="OS12G0117600 PROTEIN"/>
    <property type="match status" value="1"/>
</dbReference>
<dbReference type="SUPFAM" id="SSF54695">
    <property type="entry name" value="POZ domain"/>
    <property type="match status" value="1"/>
</dbReference>
<evidence type="ECO:0000313" key="3">
    <source>
        <dbReference type="EMBL" id="KAJ0391528.1"/>
    </source>
</evidence>
<protein>
    <recommendedName>
        <fullName evidence="2">BTB domain-containing protein</fullName>
    </recommendedName>
</protein>
<accession>A0AAD5Q1D9</accession>
<name>A0AAD5Q1D9_PYTIN</name>